<dbReference type="InterPro" id="IPR053268">
    <property type="entry name" value="Woronin_anchor"/>
</dbReference>
<reference evidence="3" key="1">
    <citation type="journal article" date="2021" name="Nat. Commun.">
        <title>Genetic determinants of endophytism in the Arabidopsis root mycobiome.</title>
        <authorList>
            <person name="Mesny F."/>
            <person name="Miyauchi S."/>
            <person name="Thiergart T."/>
            <person name="Pickel B."/>
            <person name="Atanasova L."/>
            <person name="Karlsson M."/>
            <person name="Huettel B."/>
            <person name="Barry K.W."/>
            <person name="Haridas S."/>
            <person name="Chen C."/>
            <person name="Bauer D."/>
            <person name="Andreopoulos W."/>
            <person name="Pangilinan J."/>
            <person name="LaButti K."/>
            <person name="Riley R."/>
            <person name="Lipzen A."/>
            <person name="Clum A."/>
            <person name="Drula E."/>
            <person name="Henrissat B."/>
            <person name="Kohler A."/>
            <person name="Grigoriev I.V."/>
            <person name="Martin F.M."/>
            <person name="Hacquard S."/>
        </authorList>
    </citation>
    <scope>NUCLEOTIDE SEQUENCE</scope>
    <source>
        <strain evidence="3">MPI-SDFR-AT-0120</strain>
    </source>
</reference>
<dbReference type="OrthoDB" id="5365701at2759"/>
<feature type="compositionally biased region" description="Basic residues" evidence="2">
    <location>
        <begin position="688"/>
        <end position="697"/>
    </location>
</feature>
<feature type="compositionally biased region" description="Basic and acidic residues" evidence="2">
    <location>
        <begin position="153"/>
        <end position="162"/>
    </location>
</feature>
<evidence type="ECO:0000256" key="2">
    <source>
        <dbReference type="SAM" id="MobiDB-lite"/>
    </source>
</evidence>
<dbReference type="EMBL" id="JAGMVJ010000004">
    <property type="protein sequence ID" value="KAH7091135.1"/>
    <property type="molecule type" value="Genomic_DNA"/>
</dbReference>
<feature type="region of interest" description="Disordered" evidence="2">
    <location>
        <begin position="1033"/>
        <end position="1126"/>
    </location>
</feature>
<feature type="compositionally biased region" description="Polar residues" evidence="2">
    <location>
        <begin position="1497"/>
        <end position="1507"/>
    </location>
</feature>
<feature type="compositionally biased region" description="Basic residues" evidence="2">
    <location>
        <begin position="1072"/>
        <end position="1084"/>
    </location>
</feature>
<accession>A0A8K0RB23</accession>
<feature type="compositionally biased region" description="Basic and acidic residues" evidence="2">
    <location>
        <begin position="1622"/>
        <end position="1641"/>
    </location>
</feature>
<feature type="compositionally biased region" description="Basic and acidic residues" evidence="2">
    <location>
        <begin position="1414"/>
        <end position="1424"/>
    </location>
</feature>
<evidence type="ECO:0000313" key="3">
    <source>
        <dbReference type="EMBL" id="KAH7091135.1"/>
    </source>
</evidence>
<feature type="compositionally biased region" description="Polar residues" evidence="2">
    <location>
        <begin position="1711"/>
        <end position="1726"/>
    </location>
</feature>
<feature type="compositionally biased region" description="Basic residues" evidence="2">
    <location>
        <begin position="747"/>
        <end position="757"/>
    </location>
</feature>
<protein>
    <submittedName>
        <fullName evidence="3">Uncharacterized protein</fullName>
    </submittedName>
</protein>
<feature type="compositionally biased region" description="Low complexity" evidence="2">
    <location>
        <begin position="1687"/>
        <end position="1699"/>
    </location>
</feature>
<feature type="region of interest" description="Disordered" evidence="2">
    <location>
        <begin position="261"/>
        <end position="288"/>
    </location>
</feature>
<feature type="compositionally biased region" description="Low complexity" evidence="2">
    <location>
        <begin position="986"/>
        <end position="995"/>
    </location>
</feature>
<feature type="region of interest" description="Disordered" evidence="2">
    <location>
        <begin position="620"/>
        <end position="714"/>
    </location>
</feature>
<proteinExistence type="predicted"/>
<feature type="compositionally biased region" description="Basic residues" evidence="2">
    <location>
        <begin position="87"/>
        <end position="97"/>
    </location>
</feature>
<feature type="compositionally biased region" description="Basic and acidic residues" evidence="2">
    <location>
        <begin position="1343"/>
        <end position="1360"/>
    </location>
</feature>
<gene>
    <name evidence="3" type="ORF">FB567DRAFT_518033</name>
</gene>
<sequence>MEVDEPQVMANEPISESQPRGIELQEPQTTMTEPALDIQVPHDSLAQVPDSTEQPITSIPEPIVQAEQQSVEINEPDMSLSRSASKKDKKKKSKKGKKAVDEIDDGPSGPATPISETPPIVHEPSLSQPELLPTITEATIEAARSPSPPQFDHMQDVQKLQDESTPDVTTQPIETSREVTESAFEPSVDVQESLKEHPMVEAPTASLSPDLKAVQDEVADFKLRSEALDQALVANEELDAPLPAEPTSFFDVVGKLSKKDKKKAKKDKTAVFDSEPTTPAAESEAVVETKGMIEDPLAVEAPSRKLSKKDKKKGKQAALVLDEPIKIPIEDSAPVVDVRESSFEQPREQINVTDELTRNEPLEIVTEPVVSVEEVVSAPLEEPVVTVEGTEPVVVVESEEKIVEEEPVLERKLSKKDKKNNKEATQATELPIIEPVAPDAATSVNTQDFSVPREPVLETQTSTVEDNEPLVVEPAPQDASVEEERPALSRRMSKKDKKKAKQATLAWDEPVDSAVETTRPSTAEDRDITQATLPMLTTFDVREPTPQFEPITVPEERTTTDEVTATMPDTTEVIDAPALTRKQSKKDKKKGKKSAVVEDMIEPAKVDDFEDVEIAQTRDIPMELPEPITMSAPVAIDTPAATGYGTESKTREIQTSLVEHQLESSPAPEPTQERDVEAEIEPPLDTKKSKKEKRKSKTASTPLTGPFEESQPIVEREAVIEPVLMTKTPTLEPAQAEAEDEWALPAKKGKKEKRKSKTASTPLTEVFEEPQPVVEREAIIEPVSAAEPLTLEPLPAEAEDEWAPPAKKGKKEKRKSKASVAPGIPTQEDLVQDTPMKSAQSVSTERSMDTLDTPEPPVLARKTSRKHKLAALFEQGAINQNSEATQELRREGTGSVKNLAEQYESQSRSITPVLLPASEKPSTSRAVSKERSGSKSPKKDLEFAGTLAAGLKLSGFGDDYVVNDPIYHQSSSPKGVRDMTPDDDVAAALDSASTSKFASRGWTTPTSSPKLRPTREVDSNVLPPIEVAAASTDAVSFDPLDVLNDPTFSKRNVSPPGVLEAADPDELGGKLKMNKKSKGKKKRASLPESPIEPPRPETAEKYTEASRSFEPATIEPRPHKDSTAMPIEQPHQMLATEPQFAVEDIQDDIWSATPTKSSKKSKKDEKRASTTQDSVEYAADETPAVETLITETPAVETLADSTTRAVELEETLPSAPIGVVPNVVSEKVVEEGRSRTANEPSEYPFPQVAIPRETVLEEKAEEISHRIANDQEEDIDRKPSKKEKKSRKGKEKIEKNVEVTRDNEAVRSMEAGPIQDRAVDTVQDTSRDHKRRSHPVSFDEEQPFEKRPHRHETARERTVKQEVGPATSTTEPAQDSRSLNPTIEPTWSFENVRDSAVHVADSPVQPAAPQFQESTRDSGYHDAGDSPIIPQSQMQNVDTSSRDKKRRSKEPKTPREKTTRAVEHVEDSPALPAFPPSAGSVSTPAPDYATKERTSYLFDSSPSTRAYGTSPVVGPVTPAQEHRRSVHSATREAADLSRAIRQSHTEQSSPTKEVKQKEPYQSLFGDPSEKSAGQAASLATPASKHGRTPSNKQLHTITETSPDDSPLHKKTRAITDVGAPDRGVKSARRTESPKPFSDRLKSPPPVTPTPLSRKIAASTIDTTGRDSPSRDSPWHQVHDSVDRTMTLSPARRLPRSSPSFDPIKQHMAEQRSPSVASQKSMSNISKLRSPDQERPLSSMSNRSTHSLRRVDRSASGDLRTVARLGEASAQDANNAQPNLSGIALAAGATAAIAGIAAASKYDPVRGAGKGRRASMAESYEAWGEAPASPMSPTRPPSVRKRQSMQIMDLQSQLDQLASHNQSLEDARAKAEETLQAAQHQRQVDEQLVAEAAEARDREIHQRDIDIAQLRDTLQRLREEIARLTDLNNTLTETNRNLTSDFNERYAQLQAEGQLAQQQWQASQREVEKLRKQHEQMTRGMENVVRDEIGIALDDRNAEIARLNAELESAKEQIKTLQKQILTSKKPSESFLTIRDEDYFDSACQQLCQHVQQWVLRFSKFSDTRPCRLSSEIAADTRLDTATRQKIDTRLDNAILDGSDVDSLLADRVKRRDVFMSVVMTMIWEYVFTRYLFGMDREQRQKLKSLEKTLSEVGPPRAVAQWRAITLTLLSKRETFMQQRAQDTEAVVHEIYSTLSTLLSPPSHLQRQIQESLRNVMRLAVELSIEMRTQRAEYIMLPPLQPEYDTNGDLLAKVTFNASLMNERSGHETSNDELETRGAIVKIVLFPLVVKKGDDFGEGEDEIVVCPAQVLVARPRDKKVVRMLSGAMSIDRPNSRASRMTSVAPESSIMDVDSGAGNMI</sequence>
<feature type="compositionally biased region" description="Basic and acidic residues" evidence="2">
    <location>
        <begin position="1663"/>
        <end position="1682"/>
    </location>
</feature>
<feature type="compositionally biased region" description="Basic residues" evidence="2">
    <location>
        <begin position="1279"/>
        <end position="1290"/>
    </location>
</feature>
<feature type="region of interest" description="Disordered" evidence="2">
    <location>
        <begin position="1"/>
        <end position="189"/>
    </location>
</feature>
<feature type="compositionally biased region" description="Polar residues" evidence="2">
    <location>
        <begin position="1588"/>
        <end position="1600"/>
    </location>
</feature>
<feature type="region of interest" description="Disordered" evidence="2">
    <location>
        <begin position="1820"/>
        <end position="1843"/>
    </location>
</feature>
<name>A0A8K0RB23_9PLEO</name>
<dbReference type="PANTHER" id="PTHR40641:SF2">
    <property type="entry name" value="INVOLUCRIN REPEAT PROTEIN"/>
    <property type="match status" value="1"/>
</dbReference>
<feature type="compositionally biased region" description="Basic and acidic residues" evidence="2">
    <location>
        <begin position="1257"/>
        <end position="1269"/>
    </location>
</feature>
<keyword evidence="1" id="KW-0175">Coiled coil</keyword>
<feature type="region of interest" description="Disordered" evidence="2">
    <location>
        <begin position="966"/>
        <end position="1018"/>
    </location>
</feature>
<feature type="compositionally biased region" description="Basic residues" evidence="2">
    <location>
        <begin position="582"/>
        <end position="593"/>
    </location>
</feature>
<organism evidence="3 4">
    <name type="scientific">Paraphoma chrysanthemicola</name>
    <dbReference type="NCBI Taxonomy" id="798071"/>
    <lineage>
        <taxon>Eukaryota</taxon>
        <taxon>Fungi</taxon>
        <taxon>Dikarya</taxon>
        <taxon>Ascomycota</taxon>
        <taxon>Pezizomycotina</taxon>
        <taxon>Dothideomycetes</taxon>
        <taxon>Pleosporomycetidae</taxon>
        <taxon>Pleosporales</taxon>
        <taxon>Pleosporineae</taxon>
        <taxon>Phaeosphaeriaceae</taxon>
        <taxon>Paraphoma</taxon>
    </lineage>
</organism>
<feature type="compositionally biased region" description="Polar residues" evidence="2">
    <location>
        <begin position="1540"/>
        <end position="1551"/>
    </location>
</feature>
<feature type="compositionally biased region" description="Basic and acidic residues" evidence="2">
    <location>
        <begin position="1291"/>
        <end position="1307"/>
    </location>
</feature>
<feature type="region of interest" description="Disordered" evidence="2">
    <location>
        <begin position="792"/>
        <end position="865"/>
    </location>
</feature>
<feature type="compositionally biased region" description="Basic and acidic residues" evidence="2">
    <location>
        <begin position="1094"/>
        <end position="1104"/>
    </location>
</feature>
<feature type="compositionally biased region" description="Polar residues" evidence="2">
    <location>
        <begin position="1429"/>
        <end position="1439"/>
    </location>
</feature>
<feature type="region of interest" description="Disordered" evidence="2">
    <location>
        <begin position="406"/>
        <end position="595"/>
    </location>
</feature>
<feature type="region of interest" description="Disordered" evidence="2">
    <location>
        <begin position="1257"/>
        <end position="1754"/>
    </location>
</feature>
<feature type="compositionally biased region" description="Polar residues" evidence="2">
    <location>
        <begin position="1366"/>
        <end position="1389"/>
    </location>
</feature>
<feature type="coiled-coil region" evidence="1">
    <location>
        <begin position="1846"/>
        <end position="1940"/>
    </location>
</feature>
<evidence type="ECO:0000313" key="4">
    <source>
        <dbReference type="Proteomes" id="UP000813461"/>
    </source>
</evidence>
<feature type="compositionally biased region" description="Polar residues" evidence="2">
    <location>
        <begin position="835"/>
        <end position="845"/>
    </location>
</feature>
<dbReference type="Proteomes" id="UP000813461">
    <property type="component" value="Unassembled WGS sequence"/>
</dbReference>
<feature type="coiled-coil region" evidence="1">
    <location>
        <begin position="1966"/>
        <end position="2019"/>
    </location>
</feature>
<dbReference type="PANTHER" id="PTHR40641">
    <property type="entry name" value="INVOLUCRIN REPEAT PROTEIN (AFU_ORTHOLOGUE AFUA_2G08060)"/>
    <property type="match status" value="1"/>
</dbReference>
<keyword evidence="4" id="KW-1185">Reference proteome</keyword>
<feature type="compositionally biased region" description="Polar residues" evidence="2">
    <location>
        <begin position="1735"/>
        <end position="1744"/>
    </location>
</feature>
<feature type="region of interest" description="Disordered" evidence="2">
    <location>
        <begin position="1145"/>
        <end position="1179"/>
    </location>
</feature>
<feature type="compositionally biased region" description="Basic residues" evidence="2">
    <location>
        <begin position="491"/>
        <end position="501"/>
    </location>
</feature>
<feature type="compositionally biased region" description="Basic residues" evidence="2">
    <location>
        <begin position="807"/>
        <end position="817"/>
    </location>
</feature>
<feature type="region of interest" description="Disordered" evidence="2">
    <location>
        <begin position="903"/>
        <end position="941"/>
    </location>
</feature>
<feature type="compositionally biased region" description="Basic and acidic residues" evidence="2">
    <location>
        <begin position="1450"/>
        <end position="1467"/>
    </location>
</feature>
<feature type="compositionally biased region" description="Basic and acidic residues" evidence="2">
    <location>
        <begin position="927"/>
        <end position="941"/>
    </location>
</feature>
<comment type="caution">
    <text evidence="3">The sequence shown here is derived from an EMBL/GenBank/DDBJ whole genome shotgun (WGS) entry which is preliminary data.</text>
</comment>
<feature type="region of interest" description="Disordered" evidence="2">
    <location>
        <begin position="731"/>
        <end position="770"/>
    </location>
</feature>
<feature type="region of interest" description="Disordered" evidence="2">
    <location>
        <begin position="877"/>
        <end position="896"/>
    </location>
</feature>
<evidence type="ECO:0000256" key="1">
    <source>
        <dbReference type="SAM" id="Coils"/>
    </source>
</evidence>